<gene>
    <name evidence="2" type="ORF">CLV71_102284</name>
</gene>
<dbReference type="GO" id="GO:0004497">
    <property type="term" value="F:monooxygenase activity"/>
    <property type="evidence" value="ECO:0007669"/>
    <property type="project" value="UniProtKB-KW"/>
</dbReference>
<dbReference type="GO" id="GO:0016705">
    <property type="term" value="F:oxidoreductase activity, acting on paired donors, with incorporation or reduction of molecular oxygen"/>
    <property type="evidence" value="ECO:0007669"/>
    <property type="project" value="InterPro"/>
</dbReference>
<dbReference type="EMBL" id="SOCP01000002">
    <property type="protein sequence ID" value="TDV56218.1"/>
    <property type="molecule type" value="Genomic_DNA"/>
</dbReference>
<sequence length="264" mass="27683">MRLGLVASVPGPSGWAEWAELVERADHLGVDAVYLPAGDGDDPLLAAAALAGRTRWIRVVAEVAVDEELHPVHLAERIAVADQCLGGRLGVALSSPAADLLGETVAVLQLALSGLPFAHKGPRWTIPARLPANDAVSWSRVTVTPSPVQPGLPLWLTGPGAAALADERGLVWLAGADDDPADHRATSPGRPGLRAWTLGDDGRPDVLATAAALSAERDEWGLGFAFLPLGDPADIETLAHRVRPRVQLAELPSGLERYWASVGI</sequence>
<keyword evidence="2" id="KW-0503">Monooxygenase</keyword>
<dbReference type="Pfam" id="PF00296">
    <property type="entry name" value="Bac_luciferase"/>
    <property type="match status" value="1"/>
</dbReference>
<dbReference type="AlphaFoldDB" id="A0A4R7W2H3"/>
<comment type="caution">
    <text evidence="2">The sequence shown here is derived from an EMBL/GenBank/DDBJ whole genome shotgun (WGS) entry which is preliminary data.</text>
</comment>
<evidence type="ECO:0000313" key="2">
    <source>
        <dbReference type="EMBL" id="TDV56218.1"/>
    </source>
</evidence>
<organism evidence="2 3">
    <name type="scientific">Actinophytocola oryzae</name>
    <dbReference type="NCBI Taxonomy" id="502181"/>
    <lineage>
        <taxon>Bacteria</taxon>
        <taxon>Bacillati</taxon>
        <taxon>Actinomycetota</taxon>
        <taxon>Actinomycetes</taxon>
        <taxon>Pseudonocardiales</taxon>
        <taxon>Pseudonocardiaceae</taxon>
    </lineage>
</organism>
<keyword evidence="3" id="KW-1185">Reference proteome</keyword>
<accession>A0A4R7W2H3</accession>
<name>A0A4R7W2H3_9PSEU</name>
<feature type="domain" description="Luciferase-like" evidence="1">
    <location>
        <begin position="13"/>
        <end position="185"/>
    </location>
</feature>
<protein>
    <submittedName>
        <fullName evidence="2">Luciferase-like monooxygenase</fullName>
    </submittedName>
</protein>
<evidence type="ECO:0000259" key="1">
    <source>
        <dbReference type="Pfam" id="PF00296"/>
    </source>
</evidence>
<dbReference type="InterPro" id="IPR011251">
    <property type="entry name" value="Luciferase-like_dom"/>
</dbReference>
<evidence type="ECO:0000313" key="3">
    <source>
        <dbReference type="Proteomes" id="UP000294927"/>
    </source>
</evidence>
<dbReference type="SUPFAM" id="SSF51679">
    <property type="entry name" value="Bacterial luciferase-like"/>
    <property type="match status" value="1"/>
</dbReference>
<dbReference type="Gene3D" id="3.20.20.30">
    <property type="entry name" value="Luciferase-like domain"/>
    <property type="match status" value="1"/>
</dbReference>
<reference evidence="2 3" key="1">
    <citation type="submission" date="2019-03" db="EMBL/GenBank/DDBJ databases">
        <title>Genomic Encyclopedia of Archaeal and Bacterial Type Strains, Phase II (KMG-II): from individual species to whole genera.</title>
        <authorList>
            <person name="Goeker M."/>
        </authorList>
    </citation>
    <scope>NUCLEOTIDE SEQUENCE [LARGE SCALE GENOMIC DNA]</scope>
    <source>
        <strain evidence="2 3">DSM 45499</strain>
    </source>
</reference>
<dbReference type="OrthoDB" id="3700325at2"/>
<keyword evidence="2" id="KW-0560">Oxidoreductase</keyword>
<dbReference type="Proteomes" id="UP000294927">
    <property type="component" value="Unassembled WGS sequence"/>
</dbReference>
<proteinExistence type="predicted"/>
<dbReference type="InterPro" id="IPR036661">
    <property type="entry name" value="Luciferase-like_sf"/>
</dbReference>